<evidence type="ECO:0000313" key="3">
    <source>
        <dbReference type="Proteomes" id="UP001152747"/>
    </source>
</evidence>
<evidence type="ECO:0000256" key="1">
    <source>
        <dbReference type="SAM" id="SignalP"/>
    </source>
</evidence>
<sequence>MNRLLFLIIQLVFSVISFSWFSHSEYQRNLINPGNSQDENGPMKTEKNIPENVYSIFMRPKLEENTRKSWRARQYEYGPMWRR</sequence>
<evidence type="ECO:0000313" key="2">
    <source>
        <dbReference type="EMBL" id="CAI5445527.1"/>
    </source>
</evidence>
<feature type="chain" id="PRO_5040243938" evidence="1">
    <location>
        <begin position="18"/>
        <end position="83"/>
    </location>
</feature>
<feature type="signal peptide" evidence="1">
    <location>
        <begin position="1"/>
        <end position="17"/>
    </location>
</feature>
<proteinExistence type="predicted"/>
<name>A0A9P1ILP0_9PELO</name>
<dbReference type="AlphaFoldDB" id="A0A9P1ILP0"/>
<reference evidence="2" key="1">
    <citation type="submission" date="2022-11" db="EMBL/GenBank/DDBJ databases">
        <authorList>
            <person name="Kikuchi T."/>
        </authorList>
    </citation>
    <scope>NUCLEOTIDE SEQUENCE</scope>
    <source>
        <strain evidence="2">PS1010</strain>
    </source>
</reference>
<keyword evidence="1" id="KW-0732">Signal</keyword>
<keyword evidence="3" id="KW-1185">Reference proteome</keyword>
<dbReference type="Proteomes" id="UP001152747">
    <property type="component" value="Unassembled WGS sequence"/>
</dbReference>
<organism evidence="2 3">
    <name type="scientific">Caenorhabditis angaria</name>
    <dbReference type="NCBI Taxonomy" id="860376"/>
    <lineage>
        <taxon>Eukaryota</taxon>
        <taxon>Metazoa</taxon>
        <taxon>Ecdysozoa</taxon>
        <taxon>Nematoda</taxon>
        <taxon>Chromadorea</taxon>
        <taxon>Rhabditida</taxon>
        <taxon>Rhabditina</taxon>
        <taxon>Rhabditomorpha</taxon>
        <taxon>Rhabditoidea</taxon>
        <taxon>Rhabditidae</taxon>
        <taxon>Peloderinae</taxon>
        <taxon>Caenorhabditis</taxon>
    </lineage>
</organism>
<dbReference type="EMBL" id="CANHGI010000003">
    <property type="protein sequence ID" value="CAI5445527.1"/>
    <property type="molecule type" value="Genomic_DNA"/>
</dbReference>
<comment type="caution">
    <text evidence="2">The sequence shown here is derived from an EMBL/GenBank/DDBJ whole genome shotgun (WGS) entry which is preliminary data.</text>
</comment>
<gene>
    <name evidence="2" type="ORF">CAMP_LOCUS8164</name>
</gene>
<accession>A0A9P1ILP0</accession>
<protein>
    <submittedName>
        <fullName evidence="2">Uncharacterized protein</fullName>
    </submittedName>
</protein>